<dbReference type="GO" id="GO:0006890">
    <property type="term" value="P:retrograde vesicle-mediated transport, Golgi to endoplasmic reticulum"/>
    <property type="evidence" value="ECO:0007669"/>
    <property type="project" value="TreeGrafter"/>
</dbReference>
<dbReference type="GO" id="GO:0000149">
    <property type="term" value="F:SNARE binding"/>
    <property type="evidence" value="ECO:0007669"/>
    <property type="project" value="TreeGrafter"/>
</dbReference>
<dbReference type="Proteomes" id="UP001157006">
    <property type="component" value="Chromosome 2"/>
</dbReference>
<sequence>MEVPLYETRRHASSYPPQLHLQQNQQHQAIDDSKGTLLSLLSVRGVSQLKEKWTEYNEPKRLRKLVSLFVSPTAKYVAVAAGNRITILSKEDDYQQSYAIFTGSDFGTFTVGAWSEDDEILGVADDYDTLYFIKFNGEVVAEITKKHLKISSPIVGLFSDTDSDMHGSYLFTAITSDGSLQQIEISYGQGISTFPKYVLNHRNHLRNNVFCFDQHHELNLFVAVHTMSGSCLLSLWHKNSSSELEQDACIFSSWTKKA</sequence>
<evidence type="ECO:0000313" key="1">
    <source>
        <dbReference type="EMBL" id="CAI8598549.1"/>
    </source>
</evidence>
<dbReference type="GO" id="GO:0070939">
    <property type="term" value="C:Dsl1/NZR complex"/>
    <property type="evidence" value="ECO:0007669"/>
    <property type="project" value="TreeGrafter"/>
</dbReference>
<dbReference type="EMBL" id="OX451737">
    <property type="protein sequence ID" value="CAI8598549.1"/>
    <property type="molecule type" value="Genomic_DNA"/>
</dbReference>
<dbReference type="PANTHER" id="PTHR15922">
    <property type="entry name" value="NEUROBLASTOMA-AMPLIFIED SEQUENCE"/>
    <property type="match status" value="1"/>
</dbReference>
<reference evidence="1 2" key="1">
    <citation type="submission" date="2023-01" db="EMBL/GenBank/DDBJ databases">
        <authorList>
            <person name="Kreplak J."/>
        </authorList>
    </citation>
    <scope>NUCLEOTIDE SEQUENCE [LARGE SCALE GENOMIC DNA]</scope>
</reference>
<evidence type="ECO:0000313" key="2">
    <source>
        <dbReference type="Proteomes" id="UP001157006"/>
    </source>
</evidence>
<proteinExistence type="predicted"/>
<gene>
    <name evidence="1" type="ORF">VFH_II133000</name>
</gene>
<keyword evidence="2" id="KW-1185">Reference proteome</keyword>
<dbReference type="SUPFAM" id="SSF101898">
    <property type="entry name" value="NHL repeat"/>
    <property type="match status" value="1"/>
</dbReference>
<dbReference type="AlphaFoldDB" id="A0AAV0ZLB8"/>
<accession>A0AAV0ZLB8</accession>
<protein>
    <submittedName>
        <fullName evidence="1">Uncharacterized protein</fullName>
    </submittedName>
</protein>
<name>A0AAV0ZLB8_VICFA</name>
<dbReference type="PANTHER" id="PTHR15922:SF2">
    <property type="entry name" value="NBAS SUBUNIT OF NRZ TETHERING COMPLEX"/>
    <property type="match status" value="1"/>
</dbReference>
<organism evidence="1 2">
    <name type="scientific">Vicia faba</name>
    <name type="common">Broad bean</name>
    <name type="synonym">Faba vulgaris</name>
    <dbReference type="NCBI Taxonomy" id="3906"/>
    <lineage>
        <taxon>Eukaryota</taxon>
        <taxon>Viridiplantae</taxon>
        <taxon>Streptophyta</taxon>
        <taxon>Embryophyta</taxon>
        <taxon>Tracheophyta</taxon>
        <taxon>Spermatophyta</taxon>
        <taxon>Magnoliopsida</taxon>
        <taxon>eudicotyledons</taxon>
        <taxon>Gunneridae</taxon>
        <taxon>Pentapetalae</taxon>
        <taxon>rosids</taxon>
        <taxon>fabids</taxon>
        <taxon>Fabales</taxon>
        <taxon>Fabaceae</taxon>
        <taxon>Papilionoideae</taxon>
        <taxon>50 kb inversion clade</taxon>
        <taxon>NPAAA clade</taxon>
        <taxon>Hologalegina</taxon>
        <taxon>IRL clade</taxon>
        <taxon>Fabeae</taxon>
        <taxon>Vicia</taxon>
    </lineage>
</organism>